<dbReference type="EMBL" id="CAJVPJ010000518">
    <property type="protein sequence ID" value="CAG8533118.1"/>
    <property type="molecule type" value="Genomic_DNA"/>
</dbReference>
<evidence type="ECO:0000313" key="3">
    <source>
        <dbReference type="Proteomes" id="UP000789572"/>
    </source>
</evidence>
<evidence type="ECO:0000313" key="2">
    <source>
        <dbReference type="EMBL" id="CAG8533118.1"/>
    </source>
</evidence>
<sequence length="128" mass="14405">MTRFAFSRSVHEQISKFLFRHLDQLATWMGATLDKSMMLKHYAHTQNSRRENGTKLPLLSSTSLNSTVGLRFSIEGNMLPQAVNVSLDITSRKADDIDHCIGRPLRSLPTSPEHRTGLLTQANDHSES</sequence>
<protein>
    <submittedName>
        <fullName evidence="2">3175_t:CDS:1</fullName>
    </submittedName>
</protein>
<dbReference type="Proteomes" id="UP000789572">
    <property type="component" value="Unassembled WGS sequence"/>
</dbReference>
<proteinExistence type="predicted"/>
<comment type="caution">
    <text evidence="2">The sequence shown here is derived from an EMBL/GenBank/DDBJ whole genome shotgun (WGS) entry which is preliminary data.</text>
</comment>
<evidence type="ECO:0000256" key="1">
    <source>
        <dbReference type="SAM" id="MobiDB-lite"/>
    </source>
</evidence>
<organism evidence="2 3">
    <name type="scientific">Paraglomus occultum</name>
    <dbReference type="NCBI Taxonomy" id="144539"/>
    <lineage>
        <taxon>Eukaryota</taxon>
        <taxon>Fungi</taxon>
        <taxon>Fungi incertae sedis</taxon>
        <taxon>Mucoromycota</taxon>
        <taxon>Glomeromycotina</taxon>
        <taxon>Glomeromycetes</taxon>
        <taxon>Paraglomerales</taxon>
        <taxon>Paraglomeraceae</taxon>
        <taxon>Paraglomus</taxon>
    </lineage>
</organism>
<feature type="region of interest" description="Disordered" evidence="1">
    <location>
        <begin position="103"/>
        <end position="128"/>
    </location>
</feature>
<dbReference type="AlphaFoldDB" id="A0A9N9ALY1"/>
<reference evidence="2" key="1">
    <citation type="submission" date="2021-06" db="EMBL/GenBank/DDBJ databases">
        <authorList>
            <person name="Kallberg Y."/>
            <person name="Tangrot J."/>
            <person name="Rosling A."/>
        </authorList>
    </citation>
    <scope>NUCLEOTIDE SEQUENCE</scope>
    <source>
        <strain evidence="2">IA702</strain>
    </source>
</reference>
<gene>
    <name evidence="2" type="ORF">POCULU_LOCUS4157</name>
</gene>
<accession>A0A9N9ALY1</accession>
<keyword evidence="3" id="KW-1185">Reference proteome</keyword>
<name>A0A9N9ALY1_9GLOM</name>
<feature type="compositionally biased region" description="Polar residues" evidence="1">
    <location>
        <begin position="118"/>
        <end position="128"/>
    </location>
</feature>